<dbReference type="OrthoDB" id="10534651at2759"/>
<name>A0A8X6MSA3_NEPPI</name>
<organism evidence="1 2">
    <name type="scientific">Nephila pilipes</name>
    <name type="common">Giant wood spider</name>
    <name type="synonym">Nephila maculata</name>
    <dbReference type="NCBI Taxonomy" id="299642"/>
    <lineage>
        <taxon>Eukaryota</taxon>
        <taxon>Metazoa</taxon>
        <taxon>Ecdysozoa</taxon>
        <taxon>Arthropoda</taxon>
        <taxon>Chelicerata</taxon>
        <taxon>Arachnida</taxon>
        <taxon>Araneae</taxon>
        <taxon>Araneomorphae</taxon>
        <taxon>Entelegynae</taxon>
        <taxon>Araneoidea</taxon>
        <taxon>Nephilidae</taxon>
        <taxon>Nephila</taxon>
    </lineage>
</organism>
<accession>A0A8X6MSA3</accession>
<gene>
    <name evidence="1" type="ORF">NPIL_163551</name>
</gene>
<comment type="caution">
    <text evidence="1">The sequence shown here is derived from an EMBL/GenBank/DDBJ whole genome shotgun (WGS) entry which is preliminary data.</text>
</comment>
<reference evidence="1" key="1">
    <citation type="submission" date="2020-08" db="EMBL/GenBank/DDBJ databases">
        <title>Multicomponent nature underlies the extraordinary mechanical properties of spider dragline silk.</title>
        <authorList>
            <person name="Kono N."/>
            <person name="Nakamura H."/>
            <person name="Mori M."/>
            <person name="Yoshida Y."/>
            <person name="Ohtoshi R."/>
            <person name="Malay A.D."/>
            <person name="Moran D.A.P."/>
            <person name="Tomita M."/>
            <person name="Numata K."/>
            <person name="Arakawa K."/>
        </authorList>
    </citation>
    <scope>NUCLEOTIDE SEQUENCE</scope>
</reference>
<dbReference type="EMBL" id="BMAW01001739">
    <property type="protein sequence ID" value="GFS75282.1"/>
    <property type="molecule type" value="Genomic_DNA"/>
</dbReference>
<dbReference type="Proteomes" id="UP000887013">
    <property type="component" value="Unassembled WGS sequence"/>
</dbReference>
<keyword evidence="2" id="KW-1185">Reference proteome</keyword>
<protein>
    <submittedName>
        <fullName evidence="1">Uncharacterized protein</fullName>
    </submittedName>
</protein>
<evidence type="ECO:0000313" key="2">
    <source>
        <dbReference type="Proteomes" id="UP000887013"/>
    </source>
</evidence>
<proteinExistence type="predicted"/>
<evidence type="ECO:0000313" key="1">
    <source>
        <dbReference type="EMBL" id="GFS75282.1"/>
    </source>
</evidence>
<dbReference type="AlphaFoldDB" id="A0A8X6MSA3"/>
<sequence length="103" mass="11542">MTRAYWGFLVQGASYSPLSPARRRFIGFPGLSAREKKHTPSLYCACGPGHLRASLTCFCSFSCGSKPLVPKRLSLRETSRNSLFSRQESRSLLELTRQVMPTN</sequence>